<evidence type="ECO:0000256" key="1">
    <source>
        <dbReference type="ARBA" id="ARBA00006233"/>
    </source>
</evidence>
<dbReference type="SUPFAM" id="SSF55729">
    <property type="entry name" value="Acyl-CoA N-acyltransferases (Nat)"/>
    <property type="match status" value="1"/>
</dbReference>
<dbReference type="InterPro" id="IPR031165">
    <property type="entry name" value="GNAT_YJDJ"/>
</dbReference>
<sequence>MSSKIASGVLKLTQRVRFGQSGFVTSTCSGKLRVEHDRLNRRFTVAPSSGAGTDDCAVLSYRFIGEKEVDLMSTFVPETFRGHGIAALLSQAAVDFLLEENLKARVSCWYIRRYIEEQPQQLCKDLLIT</sequence>
<organism evidence="5 6">
    <name type="scientific">Austrofundulus limnaeus</name>
    <name type="common">Annual killifish</name>
    <dbReference type="NCBI Taxonomy" id="52670"/>
    <lineage>
        <taxon>Eukaryota</taxon>
        <taxon>Metazoa</taxon>
        <taxon>Chordata</taxon>
        <taxon>Craniata</taxon>
        <taxon>Vertebrata</taxon>
        <taxon>Euteleostomi</taxon>
        <taxon>Actinopterygii</taxon>
        <taxon>Neopterygii</taxon>
        <taxon>Teleostei</taxon>
        <taxon>Neoteleostei</taxon>
        <taxon>Acanthomorphata</taxon>
        <taxon>Ovalentaria</taxon>
        <taxon>Atherinomorphae</taxon>
        <taxon>Cyprinodontiformes</taxon>
        <taxon>Rivulidae</taxon>
        <taxon>Austrofundulus</taxon>
    </lineage>
</organism>
<dbReference type="GeneID" id="106536740"/>
<keyword evidence="5" id="KW-1185">Reference proteome</keyword>
<protein>
    <recommendedName>
        <fullName evidence="2">Protein NATD1</fullName>
    </recommendedName>
    <alternativeName>
        <fullName evidence="3">N-acetyltransferase domain-containing protein 1</fullName>
    </alternativeName>
</protein>
<dbReference type="Proteomes" id="UP000192220">
    <property type="component" value="Unplaced"/>
</dbReference>
<accession>A0A2I4DB89</accession>
<dbReference type="AlphaFoldDB" id="A0A2I4DB89"/>
<evidence type="ECO:0000256" key="2">
    <source>
        <dbReference type="ARBA" id="ARBA00020243"/>
    </source>
</evidence>
<dbReference type="FunCoup" id="A0A2I4DB89">
    <property type="interactions" value="1"/>
</dbReference>
<evidence type="ECO:0000259" key="4">
    <source>
        <dbReference type="PROSITE" id="PS51729"/>
    </source>
</evidence>
<comment type="similarity">
    <text evidence="1">Belongs to the NATD1 family.</text>
</comment>
<name>A0A2I4DB89_AUSLI</name>
<reference evidence="6" key="1">
    <citation type="submission" date="2025-08" db="UniProtKB">
        <authorList>
            <consortium name="RefSeq"/>
        </authorList>
    </citation>
    <scope>IDENTIFICATION</scope>
    <source>
        <strain evidence="6">Quisiro</strain>
        <tissue evidence="6">Liver</tissue>
    </source>
</reference>
<dbReference type="InterPro" id="IPR045057">
    <property type="entry name" value="Gcn5-rel_NAT"/>
</dbReference>
<dbReference type="Gene3D" id="3.40.630.30">
    <property type="match status" value="1"/>
</dbReference>
<dbReference type="InParanoid" id="A0A2I4DB89"/>
<dbReference type="PANTHER" id="PTHR31435">
    <property type="entry name" value="PROTEIN NATD1"/>
    <property type="match status" value="1"/>
</dbReference>
<evidence type="ECO:0000313" key="6">
    <source>
        <dbReference type="RefSeq" id="XP_013889515.1"/>
    </source>
</evidence>
<dbReference type="KEGG" id="alim:106536740"/>
<dbReference type="PROSITE" id="PS51729">
    <property type="entry name" value="GNAT_YJDJ"/>
    <property type="match status" value="1"/>
</dbReference>
<proteinExistence type="inferred from homology"/>
<evidence type="ECO:0000256" key="3">
    <source>
        <dbReference type="ARBA" id="ARBA00031876"/>
    </source>
</evidence>
<feature type="domain" description="N-acetyltransferase" evidence="4">
    <location>
        <begin position="35"/>
        <end position="128"/>
    </location>
</feature>
<gene>
    <name evidence="6" type="primary">LOC106536740</name>
</gene>
<dbReference type="Pfam" id="PF14542">
    <property type="entry name" value="Acetyltransf_CG"/>
    <property type="match status" value="1"/>
</dbReference>
<dbReference type="RefSeq" id="XP_013889515.1">
    <property type="nucleotide sequence ID" value="XM_014034061.1"/>
</dbReference>
<evidence type="ECO:0000313" key="5">
    <source>
        <dbReference type="Proteomes" id="UP000192220"/>
    </source>
</evidence>
<dbReference type="OrthoDB" id="74247at2759"/>
<dbReference type="PANTHER" id="PTHR31435:SF9">
    <property type="entry name" value="PROTEIN NATD1"/>
    <property type="match status" value="1"/>
</dbReference>
<dbReference type="InterPro" id="IPR016181">
    <property type="entry name" value="Acyl_CoA_acyltransferase"/>
</dbReference>